<gene>
    <name evidence="1" type="ORF">ACFFR3_45830</name>
</gene>
<comment type="caution">
    <text evidence="1">The sequence shown here is derived from an EMBL/GenBank/DDBJ whole genome shotgun (WGS) entry which is preliminary data.</text>
</comment>
<dbReference type="EMBL" id="JBHMCF010000057">
    <property type="protein sequence ID" value="MFB9476856.1"/>
    <property type="molecule type" value="Genomic_DNA"/>
</dbReference>
<keyword evidence="2" id="KW-1185">Reference proteome</keyword>
<name>A0ABV5P357_9ACTN</name>
<accession>A0ABV5P357</accession>
<dbReference type="Proteomes" id="UP001589568">
    <property type="component" value="Unassembled WGS sequence"/>
</dbReference>
<evidence type="ECO:0000313" key="2">
    <source>
        <dbReference type="Proteomes" id="UP001589568"/>
    </source>
</evidence>
<proteinExistence type="predicted"/>
<organism evidence="1 2">
    <name type="scientific">Nonomuraea salmonea</name>
    <dbReference type="NCBI Taxonomy" id="46181"/>
    <lineage>
        <taxon>Bacteria</taxon>
        <taxon>Bacillati</taxon>
        <taxon>Actinomycetota</taxon>
        <taxon>Actinomycetes</taxon>
        <taxon>Streptosporangiales</taxon>
        <taxon>Streptosporangiaceae</taxon>
        <taxon>Nonomuraea</taxon>
    </lineage>
</organism>
<sequence length="189" mass="19747">MANTTDPLVRDIHDAARHLSTLLVGAADEQRGHIAAGHLRKAADMVATAVEVAELLIAAQAALADAHSDPAQAAADPSMRAGWERASGHARAALLLPPAWRARLAAPIEVEEYAGDRDAAAYAAALQKYAARHGAGDVMVFHGERFPQMPLPGSAGALATSLGFDEWDAEVCLETALILIALSTDQESA</sequence>
<reference evidence="1 2" key="1">
    <citation type="submission" date="2024-09" db="EMBL/GenBank/DDBJ databases">
        <authorList>
            <person name="Sun Q."/>
            <person name="Mori K."/>
        </authorList>
    </citation>
    <scope>NUCLEOTIDE SEQUENCE [LARGE SCALE GENOMIC DNA]</scope>
    <source>
        <strain evidence="1 2">JCM 3324</strain>
    </source>
</reference>
<evidence type="ECO:0000313" key="1">
    <source>
        <dbReference type="EMBL" id="MFB9476856.1"/>
    </source>
</evidence>
<protein>
    <submittedName>
        <fullName evidence="1">Uncharacterized protein</fullName>
    </submittedName>
</protein>
<dbReference type="RefSeq" id="WP_345410229.1">
    <property type="nucleotide sequence ID" value="NZ_BAAAXS010000002.1"/>
</dbReference>